<name>A0ABV1SIH4_9RHOB</name>
<dbReference type="RefSeq" id="WP_339111926.1">
    <property type="nucleotide sequence ID" value="NZ_JAYWLC010000010.1"/>
</dbReference>
<dbReference type="InterPro" id="IPR049712">
    <property type="entry name" value="Poly_export"/>
</dbReference>
<feature type="domain" description="Polysaccharide export protein N-terminal" evidence="3">
    <location>
        <begin position="80"/>
        <end position="161"/>
    </location>
</feature>
<dbReference type="Gene3D" id="3.10.560.10">
    <property type="entry name" value="Outer membrane lipoprotein wza domain like"/>
    <property type="match status" value="2"/>
</dbReference>
<dbReference type="PANTHER" id="PTHR33619:SF3">
    <property type="entry name" value="POLYSACCHARIDE EXPORT PROTEIN GFCE-RELATED"/>
    <property type="match status" value="1"/>
</dbReference>
<feature type="signal peptide" evidence="2">
    <location>
        <begin position="1"/>
        <end position="27"/>
    </location>
</feature>
<evidence type="ECO:0000259" key="3">
    <source>
        <dbReference type="Pfam" id="PF02563"/>
    </source>
</evidence>
<evidence type="ECO:0000313" key="5">
    <source>
        <dbReference type="Proteomes" id="UP001438953"/>
    </source>
</evidence>
<gene>
    <name evidence="4" type="ORF">VSX56_13060</name>
</gene>
<evidence type="ECO:0000256" key="2">
    <source>
        <dbReference type="SAM" id="SignalP"/>
    </source>
</evidence>
<protein>
    <submittedName>
        <fullName evidence="4">Polysaccharide biosynthesis/export family protein</fullName>
    </submittedName>
</protein>
<comment type="caution">
    <text evidence="4">The sequence shown here is derived from an EMBL/GenBank/DDBJ whole genome shotgun (WGS) entry which is preliminary data.</text>
</comment>
<dbReference type="InterPro" id="IPR003715">
    <property type="entry name" value="Poly_export_N"/>
</dbReference>
<evidence type="ECO:0000313" key="4">
    <source>
        <dbReference type="EMBL" id="MER5172704.1"/>
    </source>
</evidence>
<dbReference type="PROSITE" id="PS51257">
    <property type="entry name" value="PROKAR_LIPOPROTEIN"/>
    <property type="match status" value="1"/>
</dbReference>
<feature type="chain" id="PRO_5046003505" evidence="2">
    <location>
        <begin position="28"/>
        <end position="370"/>
    </location>
</feature>
<dbReference type="Proteomes" id="UP001438953">
    <property type="component" value="Unassembled WGS sequence"/>
</dbReference>
<accession>A0ABV1SIH4</accession>
<proteinExistence type="predicted"/>
<sequence length="370" mass="39224">MSLKNRRAVFLIAALVALGACTLPRGAAMRSEILKNEGKENAQFAHYEIDRAHLAQIHSWPAGAHALPPRAWLRGGASSQPGTLSAGDSVGLAVWENGDNKLLTTEGAPSVALQATQINDDGTLFVPYAGPIHVAGLTVETARERVQDALSSLLPAAQVQLSRQPGARNTADLVSGVAAPKSIDLSQRPMSVLSAITEGGGVSSSFANPQVRLLRGNSVYEISMKRLIDDPTLDTGMRRGDKLLVTEDPRYFLSMGATGKEAIVPFPRDKVSALEAITLAGGVNDSRADPKGVLILRDYPASAVGPNGPSNQRVIFSINLTTTDGLFSAQNFYLQPQDVVLATESPIVKAQTLFSLFNTTVSSAARVDNF</sequence>
<evidence type="ECO:0000256" key="1">
    <source>
        <dbReference type="ARBA" id="ARBA00022729"/>
    </source>
</evidence>
<dbReference type="Pfam" id="PF02563">
    <property type="entry name" value="Poly_export"/>
    <property type="match status" value="1"/>
</dbReference>
<keyword evidence="5" id="KW-1185">Reference proteome</keyword>
<organism evidence="4 5">
    <name type="scientific">Thioclava kandeliae</name>
    <dbReference type="NCBI Taxonomy" id="3070818"/>
    <lineage>
        <taxon>Bacteria</taxon>
        <taxon>Pseudomonadati</taxon>
        <taxon>Pseudomonadota</taxon>
        <taxon>Alphaproteobacteria</taxon>
        <taxon>Rhodobacterales</taxon>
        <taxon>Paracoccaceae</taxon>
        <taxon>Thioclava</taxon>
    </lineage>
</organism>
<keyword evidence="1 2" id="KW-0732">Signal</keyword>
<dbReference type="PANTHER" id="PTHR33619">
    <property type="entry name" value="POLYSACCHARIDE EXPORT PROTEIN GFCE-RELATED"/>
    <property type="match status" value="1"/>
</dbReference>
<reference evidence="4 5" key="2">
    <citation type="submission" date="2024-06" db="EMBL/GenBank/DDBJ databases">
        <title>Thioclava kandeliae sp. nov. from a rhizosphere soil sample of Kandelia candel in a mangrove.</title>
        <authorList>
            <person name="Mu T."/>
        </authorList>
    </citation>
    <scope>NUCLEOTIDE SEQUENCE [LARGE SCALE GENOMIC DNA]</scope>
    <source>
        <strain evidence="4 5">CPCC 100088</strain>
    </source>
</reference>
<reference evidence="4 5" key="1">
    <citation type="submission" date="2024-01" db="EMBL/GenBank/DDBJ databases">
        <authorList>
            <person name="Deng Y."/>
            <person name="Su J."/>
        </authorList>
    </citation>
    <scope>NUCLEOTIDE SEQUENCE [LARGE SCALE GENOMIC DNA]</scope>
    <source>
        <strain evidence="4 5">CPCC 100088</strain>
    </source>
</reference>
<dbReference type="Gene3D" id="3.30.1950.10">
    <property type="entry name" value="wza like domain"/>
    <property type="match status" value="1"/>
</dbReference>
<dbReference type="EMBL" id="JAYWLC010000010">
    <property type="protein sequence ID" value="MER5172704.1"/>
    <property type="molecule type" value="Genomic_DNA"/>
</dbReference>